<dbReference type="InterPro" id="IPR011006">
    <property type="entry name" value="CheY-like_superfamily"/>
</dbReference>
<dbReference type="Proteomes" id="UP001310022">
    <property type="component" value="Unassembled WGS sequence"/>
</dbReference>
<dbReference type="CDD" id="cd00082">
    <property type="entry name" value="HisKA"/>
    <property type="match status" value="1"/>
</dbReference>
<dbReference type="InterPro" id="IPR004358">
    <property type="entry name" value="Sig_transdc_His_kin-like_C"/>
</dbReference>
<dbReference type="SUPFAM" id="SSF52172">
    <property type="entry name" value="CheY-like"/>
    <property type="match status" value="1"/>
</dbReference>
<evidence type="ECO:0000256" key="5">
    <source>
        <dbReference type="ARBA" id="ARBA00022777"/>
    </source>
</evidence>
<dbReference type="SUPFAM" id="SSF47384">
    <property type="entry name" value="Homodimeric domain of signal transducing histidine kinase"/>
    <property type="match status" value="1"/>
</dbReference>
<keyword evidence="9" id="KW-0175">Coiled coil</keyword>
<evidence type="ECO:0000256" key="10">
    <source>
        <dbReference type="SAM" id="SignalP"/>
    </source>
</evidence>
<protein>
    <recommendedName>
        <fullName evidence="2">histidine kinase</fullName>
        <ecNumber evidence="2">2.7.13.3</ecNumber>
    </recommendedName>
</protein>
<dbReference type="Gene3D" id="1.10.10.60">
    <property type="entry name" value="Homeodomain-like"/>
    <property type="match status" value="1"/>
</dbReference>
<feature type="domain" description="Histidine kinase" evidence="12">
    <location>
        <begin position="1122"/>
        <end position="1344"/>
    </location>
</feature>
<keyword evidence="4" id="KW-0808">Transferase</keyword>
<dbReference type="Pfam" id="PF00512">
    <property type="entry name" value="HisKA"/>
    <property type="match status" value="1"/>
</dbReference>
<dbReference type="Gene3D" id="3.30.450.40">
    <property type="match status" value="1"/>
</dbReference>
<evidence type="ECO:0000259" key="12">
    <source>
        <dbReference type="PROSITE" id="PS50109"/>
    </source>
</evidence>
<evidence type="ECO:0000259" key="11">
    <source>
        <dbReference type="PROSITE" id="PS01124"/>
    </source>
</evidence>
<dbReference type="SMART" id="SM00387">
    <property type="entry name" value="HATPase_c"/>
    <property type="match status" value="1"/>
</dbReference>
<dbReference type="SUPFAM" id="SSF46689">
    <property type="entry name" value="Homeodomain-like"/>
    <property type="match status" value="1"/>
</dbReference>
<dbReference type="InterPro" id="IPR018060">
    <property type="entry name" value="HTH_AraC"/>
</dbReference>
<feature type="coiled-coil region" evidence="9">
    <location>
        <begin position="880"/>
        <end position="935"/>
    </location>
</feature>
<dbReference type="InterPro" id="IPR005467">
    <property type="entry name" value="His_kinase_dom"/>
</dbReference>
<dbReference type="SMART" id="SM00065">
    <property type="entry name" value="GAF"/>
    <property type="match status" value="1"/>
</dbReference>
<dbReference type="RefSeq" id="WP_338239445.1">
    <property type="nucleotide sequence ID" value="NZ_BQKE01000005.1"/>
</dbReference>
<dbReference type="InterPro" id="IPR001789">
    <property type="entry name" value="Sig_transdc_resp-reg_receiver"/>
</dbReference>
<evidence type="ECO:0000256" key="1">
    <source>
        <dbReference type="ARBA" id="ARBA00000085"/>
    </source>
</evidence>
<dbReference type="InterPro" id="IPR003018">
    <property type="entry name" value="GAF"/>
</dbReference>
<keyword evidence="15" id="KW-1185">Reference proteome</keyword>
<dbReference type="PROSITE" id="PS50109">
    <property type="entry name" value="HIS_KIN"/>
    <property type="match status" value="1"/>
</dbReference>
<keyword evidence="7" id="KW-0804">Transcription</keyword>
<dbReference type="EMBL" id="BQKE01000005">
    <property type="protein sequence ID" value="GJM64381.1"/>
    <property type="molecule type" value="Genomic_DNA"/>
</dbReference>
<accession>A0AAN4W475</accession>
<proteinExistence type="predicted"/>
<dbReference type="InterPro" id="IPR003661">
    <property type="entry name" value="HisK_dim/P_dom"/>
</dbReference>
<dbReference type="PANTHER" id="PTHR43547:SF2">
    <property type="entry name" value="HYBRID SIGNAL TRANSDUCTION HISTIDINE KINASE C"/>
    <property type="match status" value="1"/>
</dbReference>
<dbReference type="SUPFAM" id="SSF55781">
    <property type="entry name" value="GAF domain-like"/>
    <property type="match status" value="1"/>
</dbReference>
<gene>
    <name evidence="14" type="ORF">PEDI_49330</name>
</gene>
<dbReference type="EC" id="2.7.13.3" evidence="2"/>
<dbReference type="Gene3D" id="3.40.50.2300">
    <property type="match status" value="1"/>
</dbReference>
<dbReference type="CDD" id="cd17574">
    <property type="entry name" value="REC_OmpR"/>
    <property type="match status" value="1"/>
</dbReference>
<dbReference type="Pfam" id="PF12833">
    <property type="entry name" value="HTH_18"/>
    <property type="match status" value="1"/>
</dbReference>
<dbReference type="CDD" id="cd00075">
    <property type="entry name" value="HATPase"/>
    <property type="match status" value="1"/>
</dbReference>
<dbReference type="GO" id="GO:0000155">
    <property type="term" value="F:phosphorelay sensor kinase activity"/>
    <property type="evidence" value="ECO:0007669"/>
    <property type="project" value="InterPro"/>
</dbReference>
<dbReference type="Gene3D" id="2.130.10.10">
    <property type="entry name" value="YVTN repeat-like/Quinoprotein amine dehydrogenase"/>
    <property type="match status" value="3"/>
</dbReference>
<dbReference type="SMART" id="SM00342">
    <property type="entry name" value="HTH_ARAC"/>
    <property type="match status" value="1"/>
</dbReference>
<dbReference type="Pfam" id="PF07495">
    <property type="entry name" value="Y_Y_Y"/>
    <property type="match status" value="1"/>
</dbReference>
<dbReference type="FunFam" id="1.10.287.130:FF:000045">
    <property type="entry name" value="Two-component system sensor histidine kinase/response regulator"/>
    <property type="match status" value="1"/>
</dbReference>
<dbReference type="PANTHER" id="PTHR43547">
    <property type="entry name" value="TWO-COMPONENT HISTIDINE KINASE"/>
    <property type="match status" value="1"/>
</dbReference>
<dbReference type="PROSITE" id="PS01124">
    <property type="entry name" value="HTH_ARAC_FAMILY_2"/>
    <property type="match status" value="1"/>
</dbReference>
<dbReference type="GO" id="GO:0003700">
    <property type="term" value="F:DNA-binding transcription factor activity"/>
    <property type="evidence" value="ECO:0007669"/>
    <property type="project" value="InterPro"/>
</dbReference>
<dbReference type="GO" id="GO:0043565">
    <property type="term" value="F:sequence-specific DNA binding"/>
    <property type="evidence" value="ECO:0007669"/>
    <property type="project" value="InterPro"/>
</dbReference>
<keyword evidence="3 8" id="KW-0597">Phosphoprotein</keyword>
<dbReference type="InterPro" id="IPR009057">
    <property type="entry name" value="Homeodomain-like_sf"/>
</dbReference>
<sequence length="1633" mass="185318">MIKRYFVIFFALFHSHCLSANADQFTTISRKEGLSHSVINCIVQDQTGFMWFGTQDGLIRYDGYQMKVFRPDTKDPQSIYDSWLTSTYVDSKNRIWVRFESGGISVYNPIQENFHTIIHDPQDPKSISNDMSPNLDITGFKNSIVEDGEGYIWVATINGLNRIHPETFECERFFEGNAQEGGLNSNYITTLYFDPSTHLLWVGTDNGIAALNTETLACHQYQAGLLSDRYVRVIQKDEFNTFWFGTRSNGVLRCQFNSAGQLVSNINLLNRQDLPENIRAQNVYDICINKTGEVWLAMTQGLYRLSQTGQIIDSYLIQQKSPSISCLTADLNGNIWAGGASTNNGLIKFDYKTEQFQEFLQKDIKINGYSNNIIYDLLVDRTGVLWVGTGKGGLIKYNTKAKPFLSFNGASFNASRKSDEEVYSLLNYQGSTFVGTKTSLFEFNQQDELLRKFPKQNNNDPKTISSNVVGCISPSKDGQFLWIGYFEGKVSKYDLTHHKFTHYAQHDPSNPHLFPGWSLRAILVAKDGTAYFGAMSGGLHYQSPGSDTFEPFHQKIIGEYEEMGAILCLMEDKNGKIWIGTTSKGLFIFDPQSGQLDHLGKGPSKLSHNEVRTILEAGDGTIWIGTRYGLNAYKADLGQIHQYFTKDGLPSNIIHGLLEDEKGNIWMSTNNGISRLNPELAHFTNFTEEDGLPSNEYNECAFFKDQHGMLYFGGPNGFTKFDPSKIQIDNSQPNVYLSNLQITQSKGSSSKNSASFPLDDQNINEIQQITLPYFYNSFDVSFSTLDFRVPKKIKYRYRLVGYDSQWHYTPINENSINYAMVMPGDYQLEIQATNADGKWSSQVRKIQITLQPPWWQTLFFKVFFSFLIGLLGLAALFWYIKDLKKRKAELSRTVEEKTRELLKVNQNLESQKTMILEQNKELQQQQSLLKKHQHNIETLGQMGQKITSNVELSSVFNHIFESVKQLMIIDELMIGQTHDDHLNLWGIRSTSMEISRDQLHLDKLDRLSAHVVKTGKVILSNHLAQTAEQLLKSPHEKYAATDGPKSGIYIPLYETNSNQVKGVLVAISYRRNAYDETHQALLNSLASYISIAMDNASAYEKIRLQTEQLLKVDQIKSDFYTNVSHEFRTPLTLIQGPISELKKLKSKSGEERELLNIVSKNAQLLLHLVEQIMELSRIDGGAIRLKTETHALLPHYKSILSSFEHLAIQKSITFIGSEQIGNAMADYDYDLINKVSYNLLNNAIKYTPEGGTVRFEMAIRENNLKILISDNGPGISKEELPHIFDRFYRLNVHENMAVGTGIGLSLVKQLVDLAQGEISVKSTSRAENPQMQGTTFDINIPLENIIVLQEGQPRVAAHESTEVAKSIAKTEKLDKLLKTKILVVEDNQDLRSFIINRLKPHYQVLSAENGRQALDIALDEQPHIVLSDIMMPVMDGIKMCQELKANISTSHIPVILITAKDAEADRLQGLQAGASDYITKPFKFEELHWKVENILRQRLALIDQFRSDIWTGIQDVGDTISPQDQDFLEQIKNIIEEEIENPNLDIEFFCSNLGVSRTWLYNKMKSLLDMSMNEFIRSCRLKHGAKLLITEKISVSQVAYAVGFNDPKYFTRCFKKEFGIGPKAYVNQQAVKA</sequence>
<feature type="modified residue" description="4-aspartylphosphate" evidence="8">
    <location>
        <position position="1428"/>
    </location>
</feature>
<dbReference type="SUPFAM" id="SSF101898">
    <property type="entry name" value="NHL repeat"/>
    <property type="match status" value="1"/>
</dbReference>
<dbReference type="PRINTS" id="PR00344">
    <property type="entry name" value="BCTRLSENSOR"/>
</dbReference>
<comment type="catalytic activity">
    <reaction evidence="1">
        <text>ATP + protein L-histidine = ADP + protein N-phospho-L-histidine.</text>
        <dbReference type="EC" id="2.7.13.3"/>
    </reaction>
</comment>
<evidence type="ECO:0000256" key="4">
    <source>
        <dbReference type="ARBA" id="ARBA00022679"/>
    </source>
</evidence>
<feature type="signal peptide" evidence="10">
    <location>
        <begin position="1"/>
        <end position="22"/>
    </location>
</feature>
<dbReference type="InterPro" id="IPR036890">
    <property type="entry name" value="HATPase_C_sf"/>
</dbReference>
<evidence type="ECO:0000259" key="13">
    <source>
        <dbReference type="PROSITE" id="PS50110"/>
    </source>
</evidence>
<dbReference type="FunFam" id="3.30.565.10:FF:000006">
    <property type="entry name" value="Sensor histidine kinase WalK"/>
    <property type="match status" value="1"/>
</dbReference>
<dbReference type="InterPro" id="IPR036097">
    <property type="entry name" value="HisK_dim/P_sf"/>
</dbReference>
<keyword evidence="10" id="KW-0732">Signal</keyword>
<dbReference type="PROSITE" id="PS50110">
    <property type="entry name" value="RESPONSE_REGULATORY"/>
    <property type="match status" value="1"/>
</dbReference>
<organism evidence="14 15">
    <name type="scientific">Persicobacter diffluens</name>
    <dbReference type="NCBI Taxonomy" id="981"/>
    <lineage>
        <taxon>Bacteria</taxon>
        <taxon>Pseudomonadati</taxon>
        <taxon>Bacteroidota</taxon>
        <taxon>Cytophagia</taxon>
        <taxon>Cytophagales</taxon>
        <taxon>Persicobacteraceae</taxon>
        <taxon>Persicobacter</taxon>
    </lineage>
</organism>
<feature type="domain" description="HTH araC/xylS-type" evidence="11">
    <location>
        <begin position="1529"/>
        <end position="1628"/>
    </location>
</feature>
<dbReference type="SMART" id="SM00448">
    <property type="entry name" value="REC"/>
    <property type="match status" value="1"/>
</dbReference>
<dbReference type="SUPFAM" id="SSF55874">
    <property type="entry name" value="ATPase domain of HSP90 chaperone/DNA topoisomerase II/histidine kinase"/>
    <property type="match status" value="1"/>
</dbReference>
<evidence type="ECO:0000256" key="3">
    <source>
        <dbReference type="ARBA" id="ARBA00022553"/>
    </source>
</evidence>
<dbReference type="SUPFAM" id="SSF63829">
    <property type="entry name" value="Calcium-dependent phosphotriesterase"/>
    <property type="match status" value="2"/>
</dbReference>
<dbReference type="InterPro" id="IPR003594">
    <property type="entry name" value="HATPase_dom"/>
</dbReference>
<feature type="chain" id="PRO_5042913904" description="histidine kinase" evidence="10">
    <location>
        <begin position="23"/>
        <end position="1633"/>
    </location>
</feature>
<keyword evidence="6" id="KW-0805">Transcription regulation</keyword>
<evidence type="ECO:0000313" key="15">
    <source>
        <dbReference type="Proteomes" id="UP001310022"/>
    </source>
</evidence>
<dbReference type="InterPro" id="IPR015943">
    <property type="entry name" value="WD40/YVTN_repeat-like_dom_sf"/>
</dbReference>
<feature type="domain" description="Response regulatory" evidence="13">
    <location>
        <begin position="1380"/>
        <end position="1495"/>
    </location>
</feature>
<dbReference type="InterPro" id="IPR011123">
    <property type="entry name" value="Y_Y_Y"/>
</dbReference>
<evidence type="ECO:0000313" key="14">
    <source>
        <dbReference type="EMBL" id="GJM64381.1"/>
    </source>
</evidence>
<comment type="caution">
    <text evidence="14">The sequence shown here is derived from an EMBL/GenBank/DDBJ whole genome shotgun (WGS) entry which is preliminary data.</text>
</comment>
<dbReference type="InterPro" id="IPR013783">
    <property type="entry name" value="Ig-like_fold"/>
</dbReference>
<dbReference type="Pfam" id="PF13185">
    <property type="entry name" value="GAF_2"/>
    <property type="match status" value="1"/>
</dbReference>
<reference evidence="14 15" key="1">
    <citation type="submission" date="2021-12" db="EMBL/GenBank/DDBJ databases">
        <title>Genome sequencing of bacteria with rrn-lacking chromosome and rrn-plasmid.</title>
        <authorList>
            <person name="Anda M."/>
            <person name="Iwasaki W."/>
        </authorList>
    </citation>
    <scope>NUCLEOTIDE SEQUENCE [LARGE SCALE GENOMIC DNA]</scope>
    <source>
        <strain evidence="14 15">NBRC 15940</strain>
    </source>
</reference>
<dbReference type="Gene3D" id="1.10.287.130">
    <property type="match status" value="1"/>
</dbReference>
<dbReference type="Pfam" id="PF00072">
    <property type="entry name" value="Response_reg"/>
    <property type="match status" value="1"/>
</dbReference>
<dbReference type="Gene3D" id="3.30.565.10">
    <property type="entry name" value="Histidine kinase-like ATPase, C-terminal domain"/>
    <property type="match status" value="1"/>
</dbReference>
<evidence type="ECO:0000256" key="6">
    <source>
        <dbReference type="ARBA" id="ARBA00023015"/>
    </source>
</evidence>
<dbReference type="Pfam" id="PF02518">
    <property type="entry name" value="HATPase_c"/>
    <property type="match status" value="1"/>
</dbReference>
<dbReference type="InterPro" id="IPR011110">
    <property type="entry name" value="Reg_prop"/>
</dbReference>
<dbReference type="Gene3D" id="2.60.40.10">
    <property type="entry name" value="Immunoglobulins"/>
    <property type="match status" value="1"/>
</dbReference>
<dbReference type="InterPro" id="IPR029016">
    <property type="entry name" value="GAF-like_dom_sf"/>
</dbReference>
<evidence type="ECO:0000256" key="9">
    <source>
        <dbReference type="SAM" id="Coils"/>
    </source>
</evidence>
<name>A0AAN4W475_9BACT</name>
<evidence type="ECO:0000256" key="8">
    <source>
        <dbReference type="PROSITE-ProRule" id="PRU00169"/>
    </source>
</evidence>
<evidence type="ECO:0000256" key="2">
    <source>
        <dbReference type="ARBA" id="ARBA00012438"/>
    </source>
</evidence>
<dbReference type="Pfam" id="PF07494">
    <property type="entry name" value="Reg_prop"/>
    <property type="match status" value="5"/>
</dbReference>
<dbReference type="SMART" id="SM00388">
    <property type="entry name" value="HisKA"/>
    <property type="match status" value="1"/>
</dbReference>
<evidence type="ECO:0000256" key="7">
    <source>
        <dbReference type="ARBA" id="ARBA00023163"/>
    </source>
</evidence>
<keyword evidence="5" id="KW-0418">Kinase</keyword>